<proteinExistence type="predicted"/>
<dbReference type="PANTHER" id="PTHR12616:SF8">
    <property type="entry name" value="VACUOLAR PROTEIN SORTING-ASSOCIATED PROTEIN 8 HOMOLOG"/>
    <property type="match status" value="1"/>
</dbReference>
<feature type="region of interest" description="Disordered" evidence="4">
    <location>
        <begin position="98"/>
        <end position="128"/>
    </location>
</feature>
<dbReference type="PROSITE" id="PS50089">
    <property type="entry name" value="ZF_RING_2"/>
    <property type="match status" value="1"/>
</dbReference>
<dbReference type="InterPro" id="IPR013083">
    <property type="entry name" value="Znf_RING/FYVE/PHD"/>
</dbReference>
<feature type="non-terminal residue" evidence="6">
    <location>
        <position position="1"/>
    </location>
</feature>
<feature type="domain" description="RING-type" evidence="5">
    <location>
        <begin position="57"/>
        <end position="92"/>
    </location>
</feature>
<dbReference type="InterPro" id="IPR045111">
    <property type="entry name" value="Vps41/Vps8"/>
</dbReference>
<dbReference type="SUPFAM" id="SSF57850">
    <property type="entry name" value="RING/U-box"/>
    <property type="match status" value="1"/>
</dbReference>
<keyword evidence="2" id="KW-0862">Zinc</keyword>
<dbReference type="Proteomes" id="UP001328107">
    <property type="component" value="Unassembled WGS sequence"/>
</dbReference>
<evidence type="ECO:0000256" key="1">
    <source>
        <dbReference type="ARBA" id="ARBA00022771"/>
    </source>
</evidence>
<dbReference type="AlphaFoldDB" id="A0AAN5CTD6"/>
<dbReference type="GO" id="GO:0034058">
    <property type="term" value="P:endosomal vesicle fusion"/>
    <property type="evidence" value="ECO:0007669"/>
    <property type="project" value="TreeGrafter"/>
</dbReference>
<protein>
    <recommendedName>
        <fullName evidence="5">RING-type domain-containing protein</fullName>
    </recommendedName>
</protein>
<feature type="compositionally biased region" description="Polar residues" evidence="4">
    <location>
        <begin position="98"/>
        <end position="111"/>
    </location>
</feature>
<evidence type="ECO:0000313" key="6">
    <source>
        <dbReference type="EMBL" id="GMR50254.1"/>
    </source>
</evidence>
<evidence type="ECO:0000256" key="4">
    <source>
        <dbReference type="SAM" id="MobiDB-lite"/>
    </source>
</evidence>
<accession>A0AAN5CTD6</accession>
<comment type="caution">
    <text evidence="6">The sequence shown here is derived from an EMBL/GenBank/DDBJ whole genome shotgun (WGS) entry which is preliminary data.</text>
</comment>
<dbReference type="GO" id="GO:0030897">
    <property type="term" value="C:HOPS complex"/>
    <property type="evidence" value="ECO:0007669"/>
    <property type="project" value="TreeGrafter"/>
</dbReference>
<dbReference type="Gene3D" id="3.30.40.10">
    <property type="entry name" value="Zinc/RING finger domain, C3HC4 (zinc finger)"/>
    <property type="match status" value="1"/>
</dbReference>
<reference evidence="7" key="1">
    <citation type="submission" date="2022-10" db="EMBL/GenBank/DDBJ databases">
        <title>Genome assembly of Pristionchus species.</title>
        <authorList>
            <person name="Yoshida K."/>
            <person name="Sommer R.J."/>
        </authorList>
    </citation>
    <scope>NUCLEOTIDE SEQUENCE [LARGE SCALE GENOMIC DNA]</scope>
    <source>
        <strain evidence="7">RS5460</strain>
    </source>
</reference>
<dbReference type="PANTHER" id="PTHR12616">
    <property type="entry name" value="VACUOLAR PROTEIN SORTING VPS41"/>
    <property type="match status" value="1"/>
</dbReference>
<name>A0AAN5CTD6_9BILA</name>
<dbReference type="GO" id="GO:0008270">
    <property type="term" value="F:zinc ion binding"/>
    <property type="evidence" value="ECO:0007669"/>
    <property type="project" value="UniProtKB-KW"/>
</dbReference>
<keyword evidence="1 3" id="KW-0863">Zinc-finger</keyword>
<gene>
    <name evidence="6" type="ORF">PMAYCL1PPCAC_20449</name>
</gene>
<evidence type="ECO:0000256" key="3">
    <source>
        <dbReference type="PROSITE-ProRule" id="PRU00175"/>
    </source>
</evidence>
<dbReference type="InterPro" id="IPR001841">
    <property type="entry name" value="Znf_RING"/>
</dbReference>
<organism evidence="6 7">
    <name type="scientific">Pristionchus mayeri</name>
    <dbReference type="NCBI Taxonomy" id="1317129"/>
    <lineage>
        <taxon>Eukaryota</taxon>
        <taxon>Metazoa</taxon>
        <taxon>Ecdysozoa</taxon>
        <taxon>Nematoda</taxon>
        <taxon>Chromadorea</taxon>
        <taxon>Rhabditida</taxon>
        <taxon>Rhabditina</taxon>
        <taxon>Diplogasteromorpha</taxon>
        <taxon>Diplogasteroidea</taxon>
        <taxon>Neodiplogasteridae</taxon>
        <taxon>Pristionchus</taxon>
    </lineage>
</organism>
<keyword evidence="1 3" id="KW-0479">Metal-binding</keyword>
<evidence type="ECO:0000256" key="2">
    <source>
        <dbReference type="ARBA" id="ARBA00022833"/>
    </source>
</evidence>
<dbReference type="GO" id="GO:0006623">
    <property type="term" value="P:protein targeting to vacuole"/>
    <property type="evidence" value="ECO:0007669"/>
    <property type="project" value="InterPro"/>
</dbReference>
<dbReference type="EMBL" id="BTRK01000004">
    <property type="protein sequence ID" value="GMR50254.1"/>
    <property type="molecule type" value="Genomic_DNA"/>
</dbReference>
<dbReference type="GO" id="GO:0005770">
    <property type="term" value="C:late endosome"/>
    <property type="evidence" value="ECO:0007669"/>
    <property type="project" value="TreeGrafter"/>
</dbReference>
<keyword evidence="7" id="KW-1185">Reference proteome</keyword>
<evidence type="ECO:0000313" key="7">
    <source>
        <dbReference type="Proteomes" id="UP001328107"/>
    </source>
</evidence>
<sequence>PYRDHSSLLNSMLDACAYEKRVLDAFDCIQVTEGIEKLREITVLSSRRVDAIVAPECATCGEGITRAAYLYSCGHMQHQECWRSGEKVCPVCVEDLSTDQSSEASSTTVSRGASAHHRGALGYARDDRRQKKRRNIFDMWDDEPYLDPAGKL</sequence>
<evidence type="ECO:0000259" key="5">
    <source>
        <dbReference type="PROSITE" id="PS50089"/>
    </source>
</evidence>